<dbReference type="Pfam" id="PF02538">
    <property type="entry name" value="Hydantoinase_B"/>
    <property type="match status" value="1"/>
</dbReference>
<reference evidence="3 4" key="1">
    <citation type="journal article" date="2019" name="Nat. Microbiol.">
        <title>Mediterranean grassland soil C-N compound turnover is dependent on rainfall and depth, and is mediated by genomically divergent microorganisms.</title>
        <authorList>
            <person name="Diamond S."/>
            <person name="Andeer P.F."/>
            <person name="Li Z."/>
            <person name="Crits-Christoph A."/>
            <person name="Burstein D."/>
            <person name="Anantharaman K."/>
            <person name="Lane K.R."/>
            <person name="Thomas B.C."/>
            <person name="Pan C."/>
            <person name="Northen T.R."/>
            <person name="Banfield J.F."/>
        </authorList>
    </citation>
    <scope>NUCLEOTIDE SEQUENCE [LARGE SCALE GENOMIC DNA]</scope>
    <source>
        <strain evidence="3">NP_7</strain>
    </source>
</reference>
<dbReference type="Proteomes" id="UP000320048">
    <property type="component" value="Unassembled WGS sequence"/>
</dbReference>
<dbReference type="EMBL" id="VBAO01000095">
    <property type="protein sequence ID" value="TMI83042.1"/>
    <property type="molecule type" value="Genomic_DNA"/>
</dbReference>
<dbReference type="GO" id="GO:0017168">
    <property type="term" value="F:5-oxoprolinase (ATP-hydrolyzing) activity"/>
    <property type="evidence" value="ECO:0007669"/>
    <property type="project" value="TreeGrafter"/>
</dbReference>
<feature type="compositionally biased region" description="Basic residues" evidence="1">
    <location>
        <begin position="580"/>
        <end position="590"/>
    </location>
</feature>
<evidence type="ECO:0000256" key="1">
    <source>
        <dbReference type="SAM" id="MobiDB-lite"/>
    </source>
</evidence>
<comment type="caution">
    <text evidence="3">The sequence shown here is derived from an EMBL/GenBank/DDBJ whole genome shotgun (WGS) entry which is preliminary data.</text>
</comment>
<accession>A0A537JI91</accession>
<dbReference type="PANTHER" id="PTHR11365:SF23">
    <property type="entry name" value="HYPOTHETICAL 5-OXOPROLINASE (EUROFUNG)-RELATED"/>
    <property type="match status" value="1"/>
</dbReference>
<dbReference type="GO" id="GO:0006749">
    <property type="term" value="P:glutathione metabolic process"/>
    <property type="evidence" value="ECO:0007669"/>
    <property type="project" value="TreeGrafter"/>
</dbReference>
<proteinExistence type="predicted"/>
<dbReference type="InterPro" id="IPR003692">
    <property type="entry name" value="Hydantoinase_B"/>
</dbReference>
<dbReference type="GO" id="GO:0005829">
    <property type="term" value="C:cytosol"/>
    <property type="evidence" value="ECO:0007669"/>
    <property type="project" value="TreeGrafter"/>
</dbReference>
<protein>
    <submittedName>
        <fullName evidence="3">Hydantoinase B/oxoprolinase family protein</fullName>
    </submittedName>
</protein>
<dbReference type="InterPro" id="IPR045079">
    <property type="entry name" value="Oxoprolinase-like"/>
</dbReference>
<name>A0A537JI91_9BACT</name>
<feature type="domain" description="Hydantoinase B/oxoprolinase" evidence="2">
    <location>
        <begin position="9"/>
        <end position="528"/>
    </location>
</feature>
<evidence type="ECO:0000313" key="3">
    <source>
        <dbReference type="EMBL" id="TMI83042.1"/>
    </source>
</evidence>
<dbReference type="AlphaFoldDB" id="A0A537JI91"/>
<evidence type="ECO:0000259" key="2">
    <source>
        <dbReference type="Pfam" id="PF02538"/>
    </source>
</evidence>
<feature type="region of interest" description="Disordered" evidence="1">
    <location>
        <begin position="517"/>
        <end position="590"/>
    </location>
</feature>
<dbReference type="PANTHER" id="PTHR11365">
    <property type="entry name" value="5-OXOPROLINASE RELATED"/>
    <property type="match status" value="1"/>
</dbReference>
<sequence length="590" mass="63721">MDRGDPVIDPVVLEVVRHAIYSIAEEMRAIVMRSARSPVLKEAGDLSCALTDPQGRLVAQGHDIPIHLGVMAFTVQEFLRRVPAENLHEGDVYFTNHPEVGGNHLPDVKAIMPVFYRGRLVAFAINLAHWPDVGGARRGSYVADARDRFSEGLCIPPVPLFLGGRPHAAMMEVVLSNVRGREEREGDILAQYAANAVAGARLRETCERFGADLVLGCFARFLDESERMMRQEIAHLPDGEYRGEDWLDDDGVDAAPLRVAVTVRVSGETMAFDFDGTAPEARGPLNATRFVTASAAWYAARALLGPDIPANDGCYRPLAVRVPPGSLLDPGPEAPRVGGNHETSQRVVDAILRALAPVVPDRIVAGGPGTAGLVIISGRRADGRPFILYEVHGGGEGAGDRRDGTHAIRVHMSNVMNTPVEVIEAEYPLRVERCDLRSDSGGAGRHRGGVGLRRAYRVLAERAELTTMIERMRVPPWGVFGGKDGAPFHVTLARGARRTRVRGKENRDLVRGDLVVVESSGGGGYGRPADRPSGLQALDRANGYVTGRKRRDPREAPGSGGDHHRRGQGDGERDLGGAGKRGRAPRPGRA</sequence>
<organism evidence="3 4">
    <name type="scientific">Candidatus Segetimicrobium genomatis</name>
    <dbReference type="NCBI Taxonomy" id="2569760"/>
    <lineage>
        <taxon>Bacteria</taxon>
        <taxon>Bacillati</taxon>
        <taxon>Candidatus Sysuimicrobiota</taxon>
        <taxon>Candidatus Sysuimicrobiia</taxon>
        <taxon>Candidatus Sysuimicrobiales</taxon>
        <taxon>Candidatus Segetimicrobiaceae</taxon>
        <taxon>Candidatus Segetimicrobium</taxon>
    </lineage>
</organism>
<gene>
    <name evidence="3" type="ORF">E6H04_03665</name>
</gene>
<evidence type="ECO:0000313" key="4">
    <source>
        <dbReference type="Proteomes" id="UP000320048"/>
    </source>
</evidence>